<evidence type="ECO:0000313" key="1">
    <source>
        <dbReference type="EMBL" id="GET40046.1"/>
    </source>
</evidence>
<dbReference type="Gene3D" id="3.50.50.60">
    <property type="entry name" value="FAD/NAD(P)-binding domain"/>
    <property type="match status" value="1"/>
</dbReference>
<protein>
    <submittedName>
        <fullName evidence="1">FAD dependent oxidoreductase</fullName>
    </submittedName>
</protein>
<reference evidence="1" key="1">
    <citation type="submission" date="2019-10" db="EMBL/GenBank/DDBJ databases">
        <title>Draft genome sequece of Microseira wollei NIES-4236.</title>
        <authorList>
            <person name="Yamaguchi H."/>
            <person name="Suzuki S."/>
            <person name="Kawachi M."/>
        </authorList>
    </citation>
    <scope>NUCLEOTIDE SEQUENCE</scope>
    <source>
        <strain evidence="1">NIES-4236</strain>
    </source>
</reference>
<dbReference type="Proteomes" id="UP001050975">
    <property type="component" value="Unassembled WGS sequence"/>
</dbReference>
<proteinExistence type="predicted"/>
<evidence type="ECO:0000313" key="2">
    <source>
        <dbReference type="Proteomes" id="UP001050975"/>
    </source>
</evidence>
<dbReference type="RefSeq" id="WP_307731523.1">
    <property type="nucleotide sequence ID" value="NZ_BLAY01000080.1"/>
</dbReference>
<keyword evidence="2" id="KW-1185">Reference proteome</keyword>
<comment type="caution">
    <text evidence="1">The sequence shown here is derived from an EMBL/GenBank/DDBJ whole genome shotgun (WGS) entry which is preliminary data.</text>
</comment>
<accession>A0AAV3XH33</accession>
<dbReference type="InterPro" id="IPR036188">
    <property type="entry name" value="FAD/NAD-bd_sf"/>
</dbReference>
<name>A0AAV3XH33_9CYAN</name>
<dbReference type="Gene3D" id="3.30.9.10">
    <property type="entry name" value="D-Amino Acid Oxidase, subunit A, domain 2"/>
    <property type="match status" value="1"/>
</dbReference>
<gene>
    <name evidence="1" type="ORF">MiSe_48540</name>
</gene>
<dbReference type="EMBL" id="BLAY01000080">
    <property type="protein sequence ID" value="GET40046.1"/>
    <property type="molecule type" value="Genomic_DNA"/>
</dbReference>
<dbReference type="AlphaFoldDB" id="A0AAV3XH33"/>
<organism evidence="1 2">
    <name type="scientific">Microseira wollei NIES-4236</name>
    <dbReference type="NCBI Taxonomy" id="2530354"/>
    <lineage>
        <taxon>Bacteria</taxon>
        <taxon>Bacillati</taxon>
        <taxon>Cyanobacteriota</taxon>
        <taxon>Cyanophyceae</taxon>
        <taxon>Oscillatoriophycideae</taxon>
        <taxon>Aerosakkonematales</taxon>
        <taxon>Aerosakkonemataceae</taxon>
        <taxon>Microseira</taxon>
    </lineage>
</organism>
<sequence length="169" mass="18502">MIETPPVDLQLSTCVMPAQLKRFQLEAAASDNDALWNLPGYEVVPPILDPGVFQFQDGSIRMGQISRAIADPHAKVDPTQSEADMRAQIGKLLPTVANKPGTWHHCLVAFSYNRLPVVSKIPGVEGLYLFSGFTNPLVFVPPLAQRFANWAARQQDPIIAQLSPIVANC</sequence>